<evidence type="ECO:0000259" key="1">
    <source>
        <dbReference type="Pfam" id="PF08242"/>
    </source>
</evidence>
<dbReference type="Proteomes" id="UP001500016">
    <property type="component" value="Unassembled WGS sequence"/>
</dbReference>
<keyword evidence="3" id="KW-1185">Reference proteome</keyword>
<dbReference type="Gene3D" id="3.40.50.150">
    <property type="entry name" value="Vaccinia Virus protein VP39"/>
    <property type="match status" value="1"/>
</dbReference>
<organism evidence="2 3">
    <name type="scientific">Streptomyces albiaxialis</name>
    <dbReference type="NCBI Taxonomy" id="329523"/>
    <lineage>
        <taxon>Bacteria</taxon>
        <taxon>Bacillati</taxon>
        <taxon>Actinomycetota</taxon>
        <taxon>Actinomycetes</taxon>
        <taxon>Kitasatosporales</taxon>
        <taxon>Streptomycetaceae</taxon>
        <taxon>Streptomyces</taxon>
    </lineage>
</organism>
<dbReference type="SUPFAM" id="SSF53335">
    <property type="entry name" value="S-adenosyl-L-methionine-dependent methyltransferases"/>
    <property type="match status" value="1"/>
</dbReference>
<dbReference type="GO" id="GO:0032259">
    <property type="term" value="P:methylation"/>
    <property type="evidence" value="ECO:0007669"/>
    <property type="project" value="UniProtKB-KW"/>
</dbReference>
<reference evidence="2 3" key="1">
    <citation type="journal article" date="2019" name="Int. J. Syst. Evol. Microbiol.">
        <title>The Global Catalogue of Microorganisms (GCM) 10K type strain sequencing project: providing services to taxonomists for standard genome sequencing and annotation.</title>
        <authorList>
            <consortium name="The Broad Institute Genomics Platform"/>
            <consortium name="The Broad Institute Genome Sequencing Center for Infectious Disease"/>
            <person name="Wu L."/>
            <person name="Ma J."/>
        </authorList>
    </citation>
    <scope>NUCLEOTIDE SEQUENCE [LARGE SCALE GENOMIC DNA]</scope>
    <source>
        <strain evidence="2 3">JCM 15478</strain>
    </source>
</reference>
<dbReference type="PANTHER" id="PTHR43861">
    <property type="entry name" value="TRANS-ACONITATE 2-METHYLTRANSFERASE-RELATED"/>
    <property type="match status" value="1"/>
</dbReference>
<dbReference type="InterPro" id="IPR013217">
    <property type="entry name" value="Methyltransf_12"/>
</dbReference>
<gene>
    <name evidence="2" type="ORF">GCM10009801_28610</name>
</gene>
<dbReference type="GO" id="GO:0008168">
    <property type="term" value="F:methyltransferase activity"/>
    <property type="evidence" value="ECO:0007669"/>
    <property type="project" value="UniProtKB-KW"/>
</dbReference>
<protein>
    <submittedName>
        <fullName evidence="2">Class I SAM-dependent methyltransferase</fullName>
    </submittedName>
</protein>
<accession>A0ABN2VVQ4</accession>
<comment type="caution">
    <text evidence="2">The sequence shown here is derived from an EMBL/GenBank/DDBJ whole genome shotgun (WGS) entry which is preliminary data.</text>
</comment>
<feature type="domain" description="Methyltransferase type 12" evidence="1">
    <location>
        <begin position="41"/>
        <end position="138"/>
    </location>
</feature>
<dbReference type="InterPro" id="IPR029063">
    <property type="entry name" value="SAM-dependent_MTases_sf"/>
</dbReference>
<dbReference type="Pfam" id="PF08242">
    <property type="entry name" value="Methyltransf_12"/>
    <property type="match status" value="1"/>
</dbReference>
<dbReference type="EMBL" id="BAAAPE010000007">
    <property type="protein sequence ID" value="GAA2074590.1"/>
    <property type="molecule type" value="Genomic_DNA"/>
</dbReference>
<keyword evidence="2" id="KW-0808">Transferase</keyword>
<name>A0ABN2VVQ4_9ACTN</name>
<proteinExistence type="predicted"/>
<sequence length="280" mass="29347">MADRLEREAELRSDAMEESVAWLRGLLLEGGCGAASVGRVIDLGSGPGVSTAALAHGFPQAETVAVDGAAGLLERARARAAREGLADRVTAVRADLPEGLDGLGAADLVWTSHVVHHLGDQQAALGALAGTLTPGGVLAVREGGLPLRFLPRDIGLGRPGLQARLDAANEEWFGEMRDDLPDAVRTVEDWPAMLAAAGLTPTGSRTFVTELRAPLGETAREHLVAYASRAREALADRLAKDDVDTLDALLDDASPHSLRTRPDVFLLVGATVHTGMKRAA</sequence>
<keyword evidence="2" id="KW-0489">Methyltransferase</keyword>
<evidence type="ECO:0000313" key="2">
    <source>
        <dbReference type="EMBL" id="GAA2074590.1"/>
    </source>
</evidence>
<dbReference type="CDD" id="cd02440">
    <property type="entry name" value="AdoMet_MTases"/>
    <property type="match status" value="1"/>
</dbReference>
<dbReference type="PANTHER" id="PTHR43861:SF1">
    <property type="entry name" value="TRANS-ACONITATE 2-METHYLTRANSFERASE"/>
    <property type="match status" value="1"/>
</dbReference>
<evidence type="ECO:0000313" key="3">
    <source>
        <dbReference type="Proteomes" id="UP001500016"/>
    </source>
</evidence>